<dbReference type="InterPro" id="IPR001087">
    <property type="entry name" value="GDSL"/>
</dbReference>
<keyword evidence="2" id="KW-0325">Glycoprotein</keyword>
<dbReference type="PANTHER" id="PTHR22835">
    <property type="entry name" value="ZINC FINGER FYVE DOMAIN CONTAINING PROTEIN"/>
    <property type="match status" value="1"/>
</dbReference>
<protein>
    <submittedName>
        <fullName evidence="3">GDSL esterase/lipase</fullName>
    </submittedName>
</protein>
<reference evidence="3 4" key="1">
    <citation type="journal article" date="2019" name="Nat. Plants">
        <title>Stout camphor tree genome fills gaps in understanding of flowering plant genome evolution.</title>
        <authorList>
            <person name="Chaw S.M."/>
            <person name="Liu Y.C."/>
            <person name="Wu Y.W."/>
            <person name="Wang H.Y."/>
            <person name="Lin C.I."/>
            <person name="Wu C.S."/>
            <person name="Ke H.M."/>
            <person name="Chang L.Y."/>
            <person name="Hsu C.Y."/>
            <person name="Yang H.T."/>
            <person name="Sudianto E."/>
            <person name="Hsu M.H."/>
            <person name="Wu K.P."/>
            <person name="Wang L.N."/>
            <person name="Leebens-Mack J.H."/>
            <person name="Tsai I.J."/>
        </authorList>
    </citation>
    <scope>NUCLEOTIDE SEQUENCE [LARGE SCALE GENOMIC DNA]</scope>
    <source>
        <strain evidence="4">cv. Chaw 1501</strain>
        <tissue evidence="3">Young leaves</tissue>
    </source>
</reference>
<dbReference type="PANTHER" id="PTHR22835:SF275">
    <property type="entry name" value="OS01G0331100 PROTEIN"/>
    <property type="match status" value="1"/>
</dbReference>
<accession>A0A3S3NU26</accession>
<evidence type="ECO:0000313" key="4">
    <source>
        <dbReference type="Proteomes" id="UP000283530"/>
    </source>
</evidence>
<dbReference type="Pfam" id="PF00657">
    <property type="entry name" value="Lipase_GDSL"/>
    <property type="match status" value="1"/>
</dbReference>
<dbReference type="GO" id="GO:0016788">
    <property type="term" value="F:hydrolase activity, acting on ester bonds"/>
    <property type="evidence" value="ECO:0007669"/>
    <property type="project" value="InterPro"/>
</dbReference>
<evidence type="ECO:0000313" key="3">
    <source>
        <dbReference type="EMBL" id="RWR94379.1"/>
    </source>
</evidence>
<dbReference type="OrthoDB" id="655468at2759"/>
<evidence type="ECO:0000256" key="2">
    <source>
        <dbReference type="ARBA" id="ARBA00023180"/>
    </source>
</evidence>
<dbReference type="InterPro" id="IPR036514">
    <property type="entry name" value="SGNH_hydro_sf"/>
</dbReference>
<name>A0A3S3NU26_9MAGN</name>
<dbReference type="SUPFAM" id="SSF52266">
    <property type="entry name" value="SGNH hydrolase"/>
    <property type="match status" value="1"/>
</dbReference>
<keyword evidence="4" id="KW-1185">Reference proteome</keyword>
<comment type="similarity">
    <text evidence="1">Belongs to the 'GDSL' lipolytic enzyme family.</text>
</comment>
<proteinExistence type="inferred from homology"/>
<sequence>MDAKTLKLLSNAREVVKKASLFMTKKVLLNDISGSRHLIDDGGFRRALYAFDIGQNDLSDAFSDNLSYMQVIERIPSILGEIRDAVKTIYENGGRNFWVHNTGPLGCLPQKLSLFNKDNRDLDPNGCLKSFNDAAKAFNDGLHTLCVEMRSELKNATIVYVDIYTIKYDLFANSTKYGFRNPLTSCCGYGGPPYNYNINVTCGRPGYQVCEEGTQYISWDGVHYSEAANVIIASKILSTHYSEPQLEFDYFCRF</sequence>
<dbReference type="Proteomes" id="UP000283530">
    <property type="component" value="Unassembled WGS sequence"/>
</dbReference>
<dbReference type="EMBL" id="QPKB01000010">
    <property type="protein sequence ID" value="RWR94379.1"/>
    <property type="molecule type" value="Genomic_DNA"/>
</dbReference>
<dbReference type="AlphaFoldDB" id="A0A3S3NU26"/>
<comment type="caution">
    <text evidence="3">The sequence shown here is derived from an EMBL/GenBank/DDBJ whole genome shotgun (WGS) entry which is preliminary data.</text>
</comment>
<dbReference type="Gene3D" id="3.40.50.1110">
    <property type="entry name" value="SGNH hydrolase"/>
    <property type="match status" value="1"/>
</dbReference>
<gene>
    <name evidence="3" type="ORF">CKAN_02366800</name>
</gene>
<organism evidence="3 4">
    <name type="scientific">Cinnamomum micranthum f. kanehirae</name>
    <dbReference type="NCBI Taxonomy" id="337451"/>
    <lineage>
        <taxon>Eukaryota</taxon>
        <taxon>Viridiplantae</taxon>
        <taxon>Streptophyta</taxon>
        <taxon>Embryophyta</taxon>
        <taxon>Tracheophyta</taxon>
        <taxon>Spermatophyta</taxon>
        <taxon>Magnoliopsida</taxon>
        <taxon>Magnoliidae</taxon>
        <taxon>Laurales</taxon>
        <taxon>Lauraceae</taxon>
        <taxon>Cinnamomum</taxon>
    </lineage>
</organism>
<evidence type="ECO:0000256" key="1">
    <source>
        <dbReference type="ARBA" id="ARBA00008668"/>
    </source>
</evidence>